<dbReference type="Pfam" id="PF00583">
    <property type="entry name" value="Acetyltransf_1"/>
    <property type="match status" value="1"/>
</dbReference>
<sequence>MPTIRIIVLAPGMNELAVCARWRAETFSVLNASAADELASLEAFVADPSDQVALMAMHDDEPAGTALLVRSEIAPVHDVTPWLAGLYVAPAHRRHGVGAALVGAIEDQARQRGHRRLFLYTTDAADYYQRLGWGTVDRTRWNGADTVLMAIDL</sequence>
<dbReference type="EMBL" id="CP076676">
    <property type="protein sequence ID" value="UYO38377.1"/>
    <property type="molecule type" value="Genomic_DNA"/>
</dbReference>
<dbReference type="Proteomes" id="UP001163166">
    <property type="component" value="Chromosome"/>
</dbReference>
<dbReference type="InterPro" id="IPR000182">
    <property type="entry name" value="GNAT_dom"/>
</dbReference>
<gene>
    <name evidence="4" type="ORF">KQX62_16790</name>
</gene>
<evidence type="ECO:0000256" key="1">
    <source>
        <dbReference type="ARBA" id="ARBA00022679"/>
    </source>
</evidence>
<dbReference type="PANTHER" id="PTHR43877">
    <property type="entry name" value="AMINOALKYLPHOSPHONATE N-ACETYLTRANSFERASE-RELATED-RELATED"/>
    <property type="match status" value="1"/>
</dbReference>
<dbReference type="AlphaFoldDB" id="A0AAX3DVE8"/>
<dbReference type="InterPro" id="IPR050832">
    <property type="entry name" value="Bact_Acetyltransf"/>
</dbReference>
<dbReference type="GO" id="GO:0016747">
    <property type="term" value="F:acyltransferase activity, transferring groups other than amino-acyl groups"/>
    <property type="evidence" value="ECO:0007669"/>
    <property type="project" value="InterPro"/>
</dbReference>
<organism evidence="4 5">
    <name type="scientific">Rhodopseudomonas palustris</name>
    <dbReference type="NCBI Taxonomy" id="1076"/>
    <lineage>
        <taxon>Bacteria</taxon>
        <taxon>Pseudomonadati</taxon>
        <taxon>Pseudomonadota</taxon>
        <taxon>Alphaproteobacteria</taxon>
        <taxon>Hyphomicrobiales</taxon>
        <taxon>Nitrobacteraceae</taxon>
        <taxon>Rhodopseudomonas</taxon>
    </lineage>
</organism>
<evidence type="ECO:0000256" key="2">
    <source>
        <dbReference type="ARBA" id="ARBA00023315"/>
    </source>
</evidence>
<dbReference type="CDD" id="cd04301">
    <property type="entry name" value="NAT_SF"/>
    <property type="match status" value="1"/>
</dbReference>
<feature type="domain" description="N-acetyltransferase" evidence="3">
    <location>
        <begin position="4"/>
        <end position="153"/>
    </location>
</feature>
<dbReference type="PROSITE" id="PS51186">
    <property type="entry name" value="GNAT"/>
    <property type="match status" value="1"/>
</dbReference>
<evidence type="ECO:0000313" key="5">
    <source>
        <dbReference type="Proteomes" id="UP001163166"/>
    </source>
</evidence>
<dbReference type="Gene3D" id="3.40.630.30">
    <property type="match status" value="1"/>
</dbReference>
<dbReference type="InterPro" id="IPR016181">
    <property type="entry name" value="Acyl_CoA_acyltransferase"/>
</dbReference>
<keyword evidence="2" id="KW-0012">Acyltransferase</keyword>
<reference evidence="4" key="1">
    <citation type="journal article" date="2022" name="Biol. Control">
        <title>In silico genomic analysis of Rhodopseudomonas palustris strains revealed potential biocontrol agents and crop yield enhancers.</title>
        <authorList>
            <person name="Surachat K."/>
            <person name="Kantachote D."/>
            <person name="Deachamag P."/>
            <person name="Wonglapsuwan M."/>
        </authorList>
    </citation>
    <scope>NUCLEOTIDE SEQUENCE</scope>
    <source>
        <strain evidence="4">TLS06</strain>
    </source>
</reference>
<evidence type="ECO:0000313" key="4">
    <source>
        <dbReference type="EMBL" id="UYO38377.1"/>
    </source>
</evidence>
<accession>A0AAX3DVE8</accession>
<proteinExistence type="predicted"/>
<protein>
    <submittedName>
        <fullName evidence="4">GNAT family N-acetyltransferase</fullName>
    </submittedName>
</protein>
<dbReference type="SUPFAM" id="SSF55729">
    <property type="entry name" value="Acyl-CoA N-acyltransferases (Nat)"/>
    <property type="match status" value="1"/>
</dbReference>
<name>A0AAX3DVE8_RHOPL</name>
<dbReference type="RefSeq" id="WP_264073921.1">
    <property type="nucleotide sequence ID" value="NZ_CP076676.1"/>
</dbReference>
<evidence type="ECO:0000259" key="3">
    <source>
        <dbReference type="PROSITE" id="PS51186"/>
    </source>
</evidence>
<keyword evidence="1" id="KW-0808">Transferase</keyword>